<organism evidence="2">
    <name type="scientific">Tanacetum cinerariifolium</name>
    <name type="common">Dalmatian daisy</name>
    <name type="synonym">Chrysanthemum cinerariifolium</name>
    <dbReference type="NCBI Taxonomy" id="118510"/>
    <lineage>
        <taxon>Eukaryota</taxon>
        <taxon>Viridiplantae</taxon>
        <taxon>Streptophyta</taxon>
        <taxon>Embryophyta</taxon>
        <taxon>Tracheophyta</taxon>
        <taxon>Spermatophyta</taxon>
        <taxon>Magnoliopsida</taxon>
        <taxon>eudicotyledons</taxon>
        <taxon>Gunneridae</taxon>
        <taxon>Pentapetalae</taxon>
        <taxon>asterids</taxon>
        <taxon>campanulids</taxon>
        <taxon>Asterales</taxon>
        <taxon>Asteraceae</taxon>
        <taxon>Asteroideae</taxon>
        <taxon>Anthemideae</taxon>
        <taxon>Anthemidinae</taxon>
        <taxon>Tanacetum</taxon>
    </lineage>
</organism>
<evidence type="ECO:0000256" key="1">
    <source>
        <dbReference type="SAM" id="MobiDB-lite"/>
    </source>
</evidence>
<dbReference type="AlphaFoldDB" id="A0A6L2NG07"/>
<reference evidence="2" key="1">
    <citation type="journal article" date="2019" name="Sci. Rep.">
        <title>Draft genome of Tanacetum cinerariifolium, the natural source of mosquito coil.</title>
        <authorList>
            <person name="Yamashiro T."/>
            <person name="Shiraishi A."/>
            <person name="Satake H."/>
            <person name="Nakayama K."/>
        </authorList>
    </citation>
    <scope>NUCLEOTIDE SEQUENCE</scope>
</reference>
<protein>
    <submittedName>
        <fullName evidence="2">Uncharacterized protein</fullName>
    </submittedName>
</protein>
<proteinExistence type="predicted"/>
<dbReference type="EMBL" id="BKCJ010008797">
    <property type="protein sequence ID" value="GEU84002.1"/>
    <property type="molecule type" value="Genomic_DNA"/>
</dbReference>
<evidence type="ECO:0000313" key="2">
    <source>
        <dbReference type="EMBL" id="GEU84002.1"/>
    </source>
</evidence>
<accession>A0A6L2NG07</accession>
<feature type="region of interest" description="Disordered" evidence="1">
    <location>
        <begin position="116"/>
        <end position="181"/>
    </location>
</feature>
<comment type="caution">
    <text evidence="2">The sequence shown here is derived from an EMBL/GenBank/DDBJ whole genome shotgun (WGS) entry which is preliminary data.</text>
</comment>
<feature type="compositionally biased region" description="Basic and acidic residues" evidence="1">
    <location>
        <begin position="137"/>
        <end position="173"/>
    </location>
</feature>
<sequence length="258" mass="29541">MANLTFTDSHNMVAYDEKSAENDDFAEIVDFFKANPISAPITTTGVSVSTAELSTSPITTPTIIEDEDLTIAQTIMKMRNHELAERLQAEEQEELTIEERSKLFVELMNQRKKHFARLRAEEKRRNPPTKAQKRNQMLKDRAEGSKTRAEGGSKRAGEEIESDKSKKQKLDEKVEAEEDNDQEEVKMQIYMKIVSDDEVAIDDIPLATKTLIIVDWKIIKEGKISSYHIIRADGSSKRYSSMIQMLQNIDKEDLETLW</sequence>
<name>A0A6L2NG07_TANCI</name>
<gene>
    <name evidence="2" type="ORF">Tci_055980</name>
</gene>